<dbReference type="AlphaFoldDB" id="A0AAJ0XCC6"/>
<keyword evidence="7" id="KW-0456">Lyase</keyword>
<evidence type="ECO:0000256" key="7">
    <source>
        <dbReference type="ARBA" id="ARBA00023239"/>
    </source>
</evidence>
<reference evidence="10" key="2">
    <citation type="journal article" date="2020" name="Microorganisms">
        <title>Osmotic Adaptation and Compatible Solute Biosynthesis of Phototrophic Bacteria as Revealed from Genome Analyses.</title>
        <authorList>
            <person name="Imhoff J.F."/>
            <person name="Rahn T."/>
            <person name="Kunzel S."/>
            <person name="Keller A."/>
            <person name="Neulinger S.C."/>
        </authorList>
    </citation>
    <scope>NUCLEOTIDE SEQUENCE</scope>
    <source>
        <strain evidence="10">DSM 11080</strain>
    </source>
</reference>
<dbReference type="InterPro" id="IPR003738">
    <property type="entry name" value="SRAP"/>
</dbReference>
<gene>
    <name evidence="10" type="ORF">CKO40_21700</name>
</gene>
<keyword evidence="6" id="KW-0238">DNA-binding</keyword>
<dbReference type="Gene3D" id="3.90.1680.10">
    <property type="entry name" value="SOS response associated peptidase-like"/>
    <property type="match status" value="1"/>
</dbReference>
<dbReference type="GO" id="GO:0106300">
    <property type="term" value="P:protein-DNA covalent cross-linking repair"/>
    <property type="evidence" value="ECO:0007669"/>
    <property type="project" value="InterPro"/>
</dbReference>
<dbReference type="RefSeq" id="WP_200348556.1">
    <property type="nucleotide sequence ID" value="NZ_NRSJ01000062.1"/>
</dbReference>
<dbReference type="PANTHER" id="PTHR13604:SF0">
    <property type="entry name" value="ABASIC SITE PROCESSING PROTEIN HMCES"/>
    <property type="match status" value="1"/>
</dbReference>
<dbReference type="EMBL" id="NRSJ01000062">
    <property type="protein sequence ID" value="MBK1707075.1"/>
    <property type="molecule type" value="Genomic_DNA"/>
</dbReference>
<evidence type="ECO:0000256" key="8">
    <source>
        <dbReference type="RuleBase" id="RU364100"/>
    </source>
</evidence>
<accession>A0AAJ0XCC6</accession>
<dbReference type="EC" id="3.4.-.-" evidence="8"/>
<keyword evidence="11" id="KW-1185">Reference proteome</keyword>
<comment type="caution">
    <text evidence="10">The sequence shown here is derived from an EMBL/GenBank/DDBJ whole genome shotgun (WGS) entry which is preliminary data.</text>
</comment>
<comment type="similarity">
    <text evidence="1 8">Belongs to the SOS response-associated peptidase family.</text>
</comment>
<dbReference type="SUPFAM" id="SSF143081">
    <property type="entry name" value="BB1717-like"/>
    <property type="match status" value="1"/>
</dbReference>
<feature type="region of interest" description="Disordered" evidence="9">
    <location>
        <begin position="191"/>
        <end position="224"/>
    </location>
</feature>
<dbReference type="GO" id="GO:0016829">
    <property type="term" value="F:lyase activity"/>
    <property type="evidence" value="ECO:0007669"/>
    <property type="project" value="UniProtKB-KW"/>
</dbReference>
<keyword evidence="4 8" id="KW-0378">Hydrolase</keyword>
<keyword evidence="5" id="KW-0190">Covalent protein-DNA linkage</keyword>
<dbReference type="GO" id="GO:0006508">
    <property type="term" value="P:proteolysis"/>
    <property type="evidence" value="ECO:0007669"/>
    <property type="project" value="UniProtKB-KW"/>
</dbReference>
<sequence>MCGRFAQYSDPDAIARHFDLETALQPEPRYNVAPTQPVLAVRLDAHGRRELTRLRWGLVPFWSNGPDNRYSMINARAETVASKPAYRAAFAKRRCLIPADAFYEWQPGERAKTPHAIRRNDHGLFAMAGLWEHWEGEDGAVIDSCTIIVTEANALLAPIHDRMPVILDPSDYGTWLGTESPDQEQLQTVLKPADPNGWDAYPISRSVNKPGNDSPALLEPVGAD</sequence>
<keyword evidence="3" id="KW-0227">DNA damage</keyword>
<evidence type="ECO:0000256" key="4">
    <source>
        <dbReference type="ARBA" id="ARBA00022801"/>
    </source>
</evidence>
<dbReference type="Pfam" id="PF02586">
    <property type="entry name" value="SRAP"/>
    <property type="match status" value="1"/>
</dbReference>
<evidence type="ECO:0000256" key="6">
    <source>
        <dbReference type="ARBA" id="ARBA00023125"/>
    </source>
</evidence>
<proteinExistence type="inferred from homology"/>
<keyword evidence="2 8" id="KW-0645">Protease</keyword>
<evidence type="ECO:0000256" key="5">
    <source>
        <dbReference type="ARBA" id="ARBA00023124"/>
    </source>
</evidence>
<name>A0AAJ0XCC6_9GAMM</name>
<dbReference type="InterPro" id="IPR036590">
    <property type="entry name" value="SRAP-like"/>
</dbReference>
<dbReference type="GO" id="GO:0008233">
    <property type="term" value="F:peptidase activity"/>
    <property type="evidence" value="ECO:0007669"/>
    <property type="project" value="UniProtKB-KW"/>
</dbReference>
<protein>
    <recommendedName>
        <fullName evidence="8">Abasic site processing protein</fullName>
        <ecNumber evidence="8">3.4.-.-</ecNumber>
    </recommendedName>
</protein>
<evidence type="ECO:0000256" key="1">
    <source>
        <dbReference type="ARBA" id="ARBA00008136"/>
    </source>
</evidence>
<organism evidence="10 11">
    <name type="scientific">Halochromatium glycolicum</name>
    <dbReference type="NCBI Taxonomy" id="85075"/>
    <lineage>
        <taxon>Bacteria</taxon>
        <taxon>Pseudomonadati</taxon>
        <taxon>Pseudomonadota</taxon>
        <taxon>Gammaproteobacteria</taxon>
        <taxon>Chromatiales</taxon>
        <taxon>Chromatiaceae</taxon>
        <taxon>Halochromatium</taxon>
    </lineage>
</organism>
<evidence type="ECO:0000256" key="3">
    <source>
        <dbReference type="ARBA" id="ARBA00022763"/>
    </source>
</evidence>
<evidence type="ECO:0000256" key="2">
    <source>
        <dbReference type="ARBA" id="ARBA00022670"/>
    </source>
</evidence>
<dbReference type="PANTHER" id="PTHR13604">
    <property type="entry name" value="DC12-RELATED"/>
    <property type="match status" value="1"/>
</dbReference>
<evidence type="ECO:0000313" key="11">
    <source>
        <dbReference type="Proteomes" id="UP001296776"/>
    </source>
</evidence>
<evidence type="ECO:0000313" key="10">
    <source>
        <dbReference type="EMBL" id="MBK1707075.1"/>
    </source>
</evidence>
<dbReference type="Proteomes" id="UP001296776">
    <property type="component" value="Unassembled WGS sequence"/>
</dbReference>
<dbReference type="GO" id="GO:0003697">
    <property type="term" value="F:single-stranded DNA binding"/>
    <property type="evidence" value="ECO:0007669"/>
    <property type="project" value="InterPro"/>
</dbReference>
<evidence type="ECO:0000256" key="9">
    <source>
        <dbReference type="SAM" id="MobiDB-lite"/>
    </source>
</evidence>
<reference evidence="10" key="1">
    <citation type="submission" date="2017-08" db="EMBL/GenBank/DDBJ databases">
        <authorList>
            <person name="Imhoff J.F."/>
            <person name="Rahn T."/>
            <person name="Kuenzel S."/>
            <person name="Neulinger S.C."/>
        </authorList>
    </citation>
    <scope>NUCLEOTIDE SEQUENCE</scope>
    <source>
        <strain evidence="10">DSM 11080</strain>
    </source>
</reference>